<dbReference type="RefSeq" id="WP_378268579.1">
    <property type="nucleotide sequence ID" value="NZ_JBHUKR010000019.1"/>
</dbReference>
<feature type="domain" description="DUF4142" evidence="4">
    <location>
        <begin position="82"/>
        <end position="207"/>
    </location>
</feature>
<evidence type="ECO:0000256" key="3">
    <source>
        <dbReference type="SAM" id="SignalP"/>
    </source>
</evidence>
<proteinExistence type="predicted"/>
<evidence type="ECO:0000313" key="5">
    <source>
        <dbReference type="EMBL" id="MFD2420496.1"/>
    </source>
</evidence>
<evidence type="ECO:0000313" key="6">
    <source>
        <dbReference type="Proteomes" id="UP001597417"/>
    </source>
</evidence>
<evidence type="ECO:0000259" key="4">
    <source>
        <dbReference type="Pfam" id="PF13628"/>
    </source>
</evidence>
<feature type="chain" id="PRO_5046637057" evidence="3">
    <location>
        <begin position="34"/>
        <end position="270"/>
    </location>
</feature>
<keyword evidence="6" id="KW-1185">Reference proteome</keyword>
<dbReference type="Proteomes" id="UP001597417">
    <property type="component" value="Unassembled WGS sequence"/>
</dbReference>
<dbReference type="Pfam" id="PF13628">
    <property type="entry name" value="DUF4142"/>
    <property type="match status" value="1"/>
</dbReference>
<evidence type="ECO:0000256" key="1">
    <source>
        <dbReference type="SAM" id="MobiDB-lite"/>
    </source>
</evidence>
<comment type="caution">
    <text evidence="5">The sequence shown here is derived from an EMBL/GenBank/DDBJ whole genome shotgun (WGS) entry which is preliminary data.</text>
</comment>
<feature type="signal peptide" evidence="3">
    <location>
        <begin position="1"/>
        <end position="33"/>
    </location>
</feature>
<keyword evidence="3" id="KW-0732">Signal</keyword>
<gene>
    <name evidence="5" type="ORF">ACFSXZ_29630</name>
</gene>
<protein>
    <submittedName>
        <fullName evidence="5">DUF4142 domain-containing protein</fullName>
    </submittedName>
</protein>
<feature type="region of interest" description="Disordered" evidence="1">
    <location>
        <begin position="41"/>
        <end position="73"/>
    </location>
</feature>
<accession>A0ABW5G051</accession>
<dbReference type="EMBL" id="JBHUKR010000019">
    <property type="protein sequence ID" value="MFD2420496.1"/>
    <property type="molecule type" value="Genomic_DNA"/>
</dbReference>
<keyword evidence="2" id="KW-0472">Membrane</keyword>
<dbReference type="InterPro" id="IPR025419">
    <property type="entry name" value="DUF4142"/>
</dbReference>
<evidence type="ECO:0000256" key="2">
    <source>
        <dbReference type="SAM" id="Phobius"/>
    </source>
</evidence>
<keyword evidence="2" id="KW-0812">Transmembrane</keyword>
<sequence length="270" mass="28920">MSFHSSCGRRCARALTTAAVAFVLLGFGTQAVAAEADSTMDSGAMPGMNPAQVSTGNEHGDQNPADQDTPYGPLSQIDRNLIINVRWANLWEGPTSGQVATRSPNAKVRAVAAQLSREHHELDAVTDETAARLNVPLPGSPTPLQQAWMKEILSKTGADADNAFANLTREAHGTIFMLISQVRAQTRNDVMRAFAQSANEIVMRHMTLLESTGLVRSTSLVVGSTDSAPYQVFPTWSRVLLGIVVGCFALIGTVAVVRVCARYTPRTVAE</sequence>
<feature type="transmembrane region" description="Helical" evidence="2">
    <location>
        <begin position="239"/>
        <end position="261"/>
    </location>
</feature>
<keyword evidence="2" id="KW-1133">Transmembrane helix</keyword>
<organism evidence="5 6">
    <name type="scientific">Amycolatopsis pigmentata</name>
    <dbReference type="NCBI Taxonomy" id="450801"/>
    <lineage>
        <taxon>Bacteria</taxon>
        <taxon>Bacillati</taxon>
        <taxon>Actinomycetota</taxon>
        <taxon>Actinomycetes</taxon>
        <taxon>Pseudonocardiales</taxon>
        <taxon>Pseudonocardiaceae</taxon>
        <taxon>Amycolatopsis</taxon>
    </lineage>
</organism>
<name>A0ABW5G051_9PSEU</name>
<reference evidence="6" key="1">
    <citation type="journal article" date="2019" name="Int. J. Syst. Evol. Microbiol.">
        <title>The Global Catalogue of Microorganisms (GCM) 10K type strain sequencing project: providing services to taxonomists for standard genome sequencing and annotation.</title>
        <authorList>
            <consortium name="The Broad Institute Genomics Platform"/>
            <consortium name="The Broad Institute Genome Sequencing Center for Infectious Disease"/>
            <person name="Wu L."/>
            <person name="Ma J."/>
        </authorList>
    </citation>
    <scope>NUCLEOTIDE SEQUENCE [LARGE SCALE GENOMIC DNA]</scope>
    <source>
        <strain evidence="6">CGMCC 4.7645</strain>
    </source>
</reference>